<sequence length="1232" mass="128939">MSQPRPHRAAAGDQDPQTHYSGIQSIRDSTGGWRWIVTAADTGGKARSFPVDADEAAAKEADKVALLKSAEKNVLPILNFPLSEYGASKDRDMTRIVRDVVHHFQPLRKALPQSVQKQLADAEAALAASAGLRKPAKRSRKADEQQSPGARQKSSSPAKRSRTADEQQSPGAQQKCSSPAKRSRTADEQQSPGAQQKCSSPAKRGRKADEQQLPGAWQRGSSPAKPAAKRPAPSPQPAAPADPDNSSDASDLPEGVLRNTEPQRPQKRLKRTREMGAGGSQPLRDAELPKTASQTSPQPRHPSVKANGAAAPGAQLKAAVQGSAEQQVSGRIPGMGNGAQQSKRTSPASTPSPRKKRAQVQQAEPAESSKRQKLEPFRPPGAPEMPARGRPTIGNLLFASRPAQPSSAQADTPPAAPDQPENPACDSLLKAAAPFSQPNMTSLPPQPGADCSKAGAADPPKDAPLDSYPAKCAQQANVAPIAAVKQSGSAWGPSLAAVISMKLGSLQWPDQPHGSAPSSREYIFSGRLAKPSAGTSNPSSFQQAASNGPPDKGANVGEDTDWSTDGQQSAEQADAHADIQLGSSGHGSDAAASAQPHDHGSKDSKAEPSRLQKAGIADPADGNMAEGEPTASCQHAEAAFSSPPPPVRTLEDDLAEQVVPGNSAAAAVQPVKAEASAATPQQGSPEHSLPPEQPQEEMRAEQSGQQAQAPPGSEAGPSGAGRATPEGQRAAGTVADPVVISDSDSSDDELESPAGVKQTPASATMPGIPGQRGQHPVRGGINDPRQRPGSLRAPVGFGTAAQATAGRRFFSARRNAGTGPPGPQPAAAPSGAAAQQAHAQPVRPQATHMRGHGQQHAASGAGFHPQQAWPPSAGAQSPHQRARATAAAAAAAAYREALRQQPSGAQPRSRVTARATARKSRAPQPQPNPPQQAPAQPTAFVDLDSDSSSDESSSSVQGTAAAPGSTSMQDTEQTRRDPQPGTGQADYGVTSPLNGRSLGAHRRPPAATGSMFRPVPPVPRYLRRATAAQSAPNSQAAAEGAPAVTTEAVAVPEADQSAAAPSEAAAYESELSPSGLILERDRVALAVADAAEWQARRAIIEKQSEEARREKQRRRAQAERDGEKARRSQARLEDHRRQKAEQEAQQDEREVARQQVRAQLEARVKWLRAPDAILRALGVPLEMEAGNPFRADLAKTVRKARLTYHPDRHQGGSVRAQVEAEEKFKMLALVKF</sequence>
<feature type="compositionally biased region" description="Low complexity" evidence="1">
    <location>
        <begin position="221"/>
        <end position="231"/>
    </location>
</feature>
<feature type="region of interest" description="Disordered" evidence="1">
    <location>
        <begin position="506"/>
        <end position="1073"/>
    </location>
</feature>
<dbReference type="PANTHER" id="PTHR36335">
    <property type="entry name" value="CHAPERONE DNAJ-DOMAIN SUPERFAMILY PROTEIN"/>
    <property type="match status" value="1"/>
</dbReference>
<feature type="compositionally biased region" description="Low complexity" evidence="1">
    <location>
        <begin position="1024"/>
        <end position="1073"/>
    </location>
</feature>
<evidence type="ECO:0000313" key="3">
    <source>
        <dbReference type="Proteomes" id="UP001497392"/>
    </source>
</evidence>
<feature type="compositionally biased region" description="Low complexity" evidence="1">
    <location>
        <begin position="399"/>
        <end position="413"/>
    </location>
</feature>
<feature type="compositionally biased region" description="Basic and acidic residues" evidence="1">
    <location>
        <begin position="596"/>
        <end position="610"/>
    </location>
</feature>
<feature type="compositionally biased region" description="Low complexity" evidence="1">
    <location>
        <begin position="827"/>
        <end position="862"/>
    </location>
</feature>
<feature type="compositionally biased region" description="Low complexity" evidence="1">
    <location>
        <begin position="582"/>
        <end position="594"/>
    </location>
</feature>
<feature type="compositionally biased region" description="Low complexity" evidence="1">
    <location>
        <begin position="883"/>
        <end position="895"/>
    </location>
</feature>
<keyword evidence="3" id="KW-1185">Reference proteome</keyword>
<reference evidence="2 3" key="1">
    <citation type="submission" date="2024-06" db="EMBL/GenBank/DDBJ databases">
        <authorList>
            <person name="Kraege A."/>
            <person name="Thomma B."/>
        </authorList>
    </citation>
    <scope>NUCLEOTIDE SEQUENCE [LARGE SCALE GENOMIC DNA]</scope>
</reference>
<name>A0ABP1FLA2_9CHLO</name>
<feature type="compositionally biased region" description="Low complexity" evidence="1">
    <location>
        <begin position="241"/>
        <end position="250"/>
    </location>
</feature>
<feature type="compositionally biased region" description="Polar residues" evidence="1">
    <location>
        <begin position="533"/>
        <end position="546"/>
    </location>
</feature>
<feature type="compositionally biased region" description="Low complexity" evidence="1">
    <location>
        <begin position="304"/>
        <end position="321"/>
    </location>
</feature>
<feature type="region of interest" description="Disordered" evidence="1">
    <location>
        <begin position="1101"/>
        <end position="1153"/>
    </location>
</feature>
<feature type="compositionally biased region" description="Polar residues" evidence="1">
    <location>
        <begin position="166"/>
        <end position="177"/>
    </location>
</feature>
<gene>
    <name evidence="2" type="primary">g1214</name>
    <name evidence="2" type="ORF">VP750_LOCUS1049</name>
</gene>
<feature type="compositionally biased region" description="Polar residues" evidence="1">
    <location>
        <begin position="338"/>
        <end position="352"/>
    </location>
</feature>
<feature type="region of interest" description="Disordered" evidence="1">
    <location>
        <begin position="1"/>
        <end position="26"/>
    </location>
</feature>
<protein>
    <submittedName>
        <fullName evidence="2">G1214 protein</fullName>
    </submittedName>
</protein>
<dbReference type="Proteomes" id="UP001497392">
    <property type="component" value="Unassembled WGS sequence"/>
</dbReference>
<evidence type="ECO:0000313" key="2">
    <source>
        <dbReference type="EMBL" id="CAL5219390.1"/>
    </source>
</evidence>
<feature type="compositionally biased region" description="Polar residues" evidence="1">
    <location>
        <begin position="15"/>
        <end position="26"/>
    </location>
</feature>
<accession>A0ABP1FLA2</accession>
<organism evidence="2 3">
    <name type="scientific">Coccomyxa viridis</name>
    <dbReference type="NCBI Taxonomy" id="1274662"/>
    <lineage>
        <taxon>Eukaryota</taxon>
        <taxon>Viridiplantae</taxon>
        <taxon>Chlorophyta</taxon>
        <taxon>core chlorophytes</taxon>
        <taxon>Trebouxiophyceae</taxon>
        <taxon>Trebouxiophyceae incertae sedis</taxon>
        <taxon>Coccomyxaceae</taxon>
        <taxon>Coccomyxa</taxon>
    </lineage>
</organism>
<comment type="caution">
    <text evidence="2">The sequence shown here is derived from an EMBL/GenBank/DDBJ whole genome shotgun (WGS) entry which is preliminary data.</text>
</comment>
<evidence type="ECO:0000256" key="1">
    <source>
        <dbReference type="SAM" id="MobiDB-lite"/>
    </source>
</evidence>
<feature type="compositionally biased region" description="Low complexity" evidence="1">
    <location>
        <begin position="664"/>
        <end position="678"/>
    </location>
</feature>
<feature type="compositionally biased region" description="Polar residues" evidence="1">
    <location>
        <begin position="188"/>
        <end position="199"/>
    </location>
</feature>
<dbReference type="PANTHER" id="PTHR36335:SF1">
    <property type="entry name" value="CHAPERONE DNAJ-DOMAIN SUPERFAMILY PROTEIN"/>
    <property type="match status" value="1"/>
</dbReference>
<feature type="compositionally biased region" description="Basic and acidic residues" evidence="1">
    <location>
        <begin position="1116"/>
        <end position="1152"/>
    </location>
</feature>
<feature type="compositionally biased region" description="Basic and acidic residues" evidence="1">
    <location>
        <begin position="367"/>
        <end position="376"/>
    </location>
</feature>
<feature type="compositionally biased region" description="Low complexity" evidence="1">
    <location>
        <begin position="704"/>
        <end position="723"/>
    </location>
</feature>
<feature type="compositionally biased region" description="Polar residues" evidence="1">
    <location>
        <begin position="145"/>
        <end position="158"/>
    </location>
</feature>
<dbReference type="EMBL" id="CAXHTA020000002">
    <property type="protein sequence ID" value="CAL5219390.1"/>
    <property type="molecule type" value="Genomic_DNA"/>
</dbReference>
<proteinExistence type="predicted"/>
<feature type="region of interest" description="Disordered" evidence="1">
    <location>
        <begin position="129"/>
        <end position="468"/>
    </location>
</feature>